<dbReference type="Pfam" id="PF02434">
    <property type="entry name" value="Fringe"/>
    <property type="match status" value="1"/>
</dbReference>
<dbReference type="InterPro" id="IPR003378">
    <property type="entry name" value="Fringe-like_glycosylTrfase"/>
</dbReference>
<evidence type="ECO:0000313" key="12">
    <source>
        <dbReference type="Proteomes" id="UP000078550"/>
    </source>
</evidence>
<evidence type="ECO:0000256" key="7">
    <source>
        <dbReference type="ARBA" id="ARBA00023136"/>
    </source>
</evidence>
<feature type="region of interest" description="Disordered" evidence="8">
    <location>
        <begin position="257"/>
        <end position="282"/>
    </location>
</feature>
<dbReference type="EMBL" id="FLRE01000088">
    <property type="protein sequence ID" value="SBT34974.1"/>
    <property type="molecule type" value="Genomic_DNA"/>
</dbReference>
<keyword evidence="3" id="KW-0808">Transferase</keyword>
<protein>
    <submittedName>
        <fullName evidence="11">Parasite-infected erythrocyte surface protein (PIESP1)</fullName>
    </submittedName>
</protein>
<gene>
    <name evidence="11" type="ORF">POVWA2_022680</name>
</gene>
<evidence type="ECO:0000256" key="5">
    <source>
        <dbReference type="ARBA" id="ARBA00022968"/>
    </source>
</evidence>
<dbReference type="Gene3D" id="3.90.550.50">
    <property type="match status" value="2"/>
</dbReference>
<evidence type="ECO:0000259" key="10">
    <source>
        <dbReference type="Pfam" id="PF02434"/>
    </source>
</evidence>
<keyword evidence="5" id="KW-0735">Signal-anchor</keyword>
<name>A0A1A8YTJ4_PLAOA</name>
<evidence type="ECO:0000256" key="1">
    <source>
        <dbReference type="ARBA" id="ARBA00004606"/>
    </source>
</evidence>
<feature type="region of interest" description="Disordered" evidence="8">
    <location>
        <begin position="1016"/>
        <end position="1061"/>
    </location>
</feature>
<feature type="compositionally biased region" description="Low complexity" evidence="8">
    <location>
        <begin position="258"/>
        <end position="281"/>
    </location>
</feature>
<sequence length="1099" mass="127627">MSSLLSLLNLLGLLSPLSLLNLLNLLNVVIWGKFCRKGVFRRIVCTCHHFSPNHFSSNIKDRLFKNLRRRTKFLILNEPIVHLTFGERIFHSLLFDLEVDHNVYTLDENLMNFQNGNHSNVLRLLVDIYKEIEKSREGGTGKTPAEQTPAGKEPSEGIRYIFLGTAYTRIHPLNLELLLRKLNKYIYNEEVYKKGNIDIAGILSEYSKEVEVKRLQKERVRLSRGSRSSGNGHADYNFANEDVERMAQEEKSFFLNAGSDSDGSGSDSDGSGSDSDGSGSDKYILKEENGLQKKVVRDVIGNQDIQGSKYKGLFVGFGLAGEGEGEGKGEGIMYPAINSGVIIDITLLRHIYEKSLVETPTGDEQSVRGDHMYELSKYISDRVHVQLTPFENTCLNEEKNTHLMDNEVSVLDAYKYHQVLRLFNDYSVDEHAEEDSRTFQTLHISQIDKTRQSGQSGQTTQGSLFSEGDHHSDDSLADMLLGYFNLVYPVSTCVSHSVRGKNESFVGYDKFHLISIENDIKLKSYIRETEDIEFNSIDEYKMKLSKINKKYDHLLETENQVTHKNMLIAVKTSVKTEDVMIPYIKNTYDNEKNNEKVFNALRYESKLKEKGINIFNDKFLKSAFDTENIDLEVIYMSDGENSNHDTLHFSVDDISKKGSCERLKHMFYYFYEEYINKDTPKMYFFISNDDTFVNVKNLVDVMNLTLNGCIHSKKYMYQIYKKSVHFMIENESSFLHNFSNKKLSLYTYIKRKYTDMVNMLKKYDYVPSFCRNGSKVPIYLGKRHSYDYFFGKNEKKKEKNSFDHYISGRAGILVNDEFVKKMYTCDICTCPEENIDVDIILGKWAKKMNVVPINFEGFFENNPKYYNKIYLYNLVPITYGKLNEGKTVQEAKQSYFEHMVNYKKKRNNSEPDALVDYLDRNHKNIFDNLFHYFFYISTMSFNSWDNNITKINSKIYSKMESSKKYKQLFDVRKFFKQEIEETMNIRGRYTRAGGKKKKTTYANNYVRADQPHVGGALHELPVDNLDNLDDVGDVGETDEVNADDEEEQEEADEEEQFDEDYYDYDEYLGEVQVHREKHCKGKWDSKDEVTPNEDYNDEL</sequence>
<feature type="compositionally biased region" description="Acidic residues" evidence="8">
    <location>
        <begin position="1090"/>
        <end position="1099"/>
    </location>
</feature>
<evidence type="ECO:0000256" key="2">
    <source>
        <dbReference type="ARBA" id="ARBA00022676"/>
    </source>
</evidence>
<keyword evidence="9" id="KW-0732">Signal</keyword>
<feature type="region of interest" description="Disordered" evidence="8">
    <location>
        <begin position="1079"/>
        <end position="1099"/>
    </location>
</feature>
<keyword evidence="7" id="KW-0472">Membrane</keyword>
<dbReference type="Proteomes" id="UP000078550">
    <property type="component" value="Unassembled WGS sequence"/>
</dbReference>
<reference evidence="12" key="1">
    <citation type="submission" date="2016-05" db="EMBL/GenBank/DDBJ databases">
        <authorList>
            <person name="Naeem Raeece"/>
        </authorList>
    </citation>
    <scope>NUCLEOTIDE SEQUENCE [LARGE SCALE GENOMIC DNA]</scope>
</reference>
<dbReference type="GO" id="GO:0016020">
    <property type="term" value="C:membrane"/>
    <property type="evidence" value="ECO:0007669"/>
    <property type="project" value="UniProtKB-SubCell"/>
</dbReference>
<feature type="region of interest" description="Disordered" evidence="8">
    <location>
        <begin position="448"/>
        <end position="470"/>
    </location>
</feature>
<proteinExistence type="predicted"/>
<keyword evidence="2" id="KW-0328">Glycosyltransferase</keyword>
<evidence type="ECO:0000256" key="3">
    <source>
        <dbReference type="ARBA" id="ARBA00022679"/>
    </source>
</evidence>
<feature type="domain" description="Fringe-like glycosyltransferase" evidence="10">
    <location>
        <begin position="775"/>
        <end position="895"/>
    </location>
</feature>
<feature type="compositionally biased region" description="Low complexity" evidence="8">
    <location>
        <begin position="452"/>
        <end position="463"/>
    </location>
</feature>
<accession>A0A1A8YTJ4</accession>
<organism evidence="11 12">
    <name type="scientific">Plasmodium ovale wallikeri</name>
    <dbReference type="NCBI Taxonomy" id="864142"/>
    <lineage>
        <taxon>Eukaryota</taxon>
        <taxon>Sar</taxon>
        <taxon>Alveolata</taxon>
        <taxon>Apicomplexa</taxon>
        <taxon>Aconoidasida</taxon>
        <taxon>Haemosporida</taxon>
        <taxon>Plasmodiidae</taxon>
        <taxon>Plasmodium</taxon>
        <taxon>Plasmodium (Plasmodium)</taxon>
    </lineage>
</organism>
<comment type="subcellular location">
    <subcellularLocation>
        <location evidence="1">Membrane</location>
        <topology evidence="1">Single-pass type II membrane protein</topology>
    </subcellularLocation>
</comment>
<evidence type="ECO:0000256" key="8">
    <source>
        <dbReference type="SAM" id="MobiDB-lite"/>
    </source>
</evidence>
<keyword evidence="6" id="KW-1133">Transmembrane helix</keyword>
<dbReference type="AlphaFoldDB" id="A0A1A8YTJ4"/>
<evidence type="ECO:0000256" key="6">
    <source>
        <dbReference type="ARBA" id="ARBA00022989"/>
    </source>
</evidence>
<keyword evidence="4" id="KW-0812">Transmembrane</keyword>
<feature type="compositionally biased region" description="Acidic residues" evidence="8">
    <location>
        <begin position="1026"/>
        <end position="1061"/>
    </location>
</feature>
<feature type="chain" id="PRO_5008382173" evidence="9">
    <location>
        <begin position="20"/>
        <end position="1099"/>
    </location>
</feature>
<feature type="signal peptide" evidence="9">
    <location>
        <begin position="1"/>
        <end position="19"/>
    </location>
</feature>
<evidence type="ECO:0000313" key="11">
    <source>
        <dbReference type="EMBL" id="SBT34974.1"/>
    </source>
</evidence>
<dbReference type="GO" id="GO:0016757">
    <property type="term" value="F:glycosyltransferase activity"/>
    <property type="evidence" value="ECO:0007669"/>
    <property type="project" value="UniProtKB-KW"/>
</dbReference>
<evidence type="ECO:0000256" key="9">
    <source>
        <dbReference type="SAM" id="SignalP"/>
    </source>
</evidence>
<evidence type="ECO:0000256" key="4">
    <source>
        <dbReference type="ARBA" id="ARBA00022692"/>
    </source>
</evidence>